<dbReference type="SUPFAM" id="SSF101941">
    <property type="entry name" value="NAC domain"/>
    <property type="match status" value="1"/>
</dbReference>
<organism evidence="6 7">
    <name type="scientific">Corchorus olitorius</name>
    <dbReference type="NCBI Taxonomy" id="93759"/>
    <lineage>
        <taxon>Eukaryota</taxon>
        <taxon>Viridiplantae</taxon>
        <taxon>Streptophyta</taxon>
        <taxon>Embryophyta</taxon>
        <taxon>Tracheophyta</taxon>
        <taxon>Spermatophyta</taxon>
        <taxon>Magnoliopsida</taxon>
        <taxon>eudicotyledons</taxon>
        <taxon>Gunneridae</taxon>
        <taxon>Pentapetalae</taxon>
        <taxon>rosids</taxon>
        <taxon>malvids</taxon>
        <taxon>Malvales</taxon>
        <taxon>Malvaceae</taxon>
        <taxon>Grewioideae</taxon>
        <taxon>Apeibeae</taxon>
        <taxon>Corchorus</taxon>
    </lineage>
</organism>
<gene>
    <name evidence="6" type="ORF">COLO4_22523</name>
</gene>
<evidence type="ECO:0000256" key="4">
    <source>
        <dbReference type="ARBA" id="ARBA00023242"/>
    </source>
</evidence>
<dbReference type="OrthoDB" id="1880352at2759"/>
<evidence type="ECO:0000256" key="1">
    <source>
        <dbReference type="ARBA" id="ARBA00023015"/>
    </source>
</evidence>
<evidence type="ECO:0000256" key="3">
    <source>
        <dbReference type="ARBA" id="ARBA00023163"/>
    </source>
</evidence>
<protein>
    <submittedName>
        <fullName evidence="6">No apical meristem (NAM) protein</fullName>
    </submittedName>
</protein>
<dbReference type="AlphaFoldDB" id="A0A1R3ILP3"/>
<keyword evidence="3" id="KW-0804">Transcription</keyword>
<proteinExistence type="predicted"/>
<dbReference type="PANTHER" id="PTHR31744:SF79">
    <property type="entry name" value="NAC DOMAIN-CONTAINING PROTEIN"/>
    <property type="match status" value="1"/>
</dbReference>
<dbReference type="GO" id="GO:0006355">
    <property type="term" value="P:regulation of DNA-templated transcription"/>
    <property type="evidence" value="ECO:0007669"/>
    <property type="project" value="InterPro"/>
</dbReference>
<dbReference type="STRING" id="93759.A0A1R3ILP3"/>
<dbReference type="InterPro" id="IPR003441">
    <property type="entry name" value="NAC-dom"/>
</dbReference>
<feature type="domain" description="NAC" evidence="5">
    <location>
        <begin position="12"/>
        <end position="165"/>
    </location>
</feature>
<name>A0A1R3ILP3_9ROSI</name>
<evidence type="ECO:0000256" key="2">
    <source>
        <dbReference type="ARBA" id="ARBA00023125"/>
    </source>
</evidence>
<keyword evidence="1" id="KW-0805">Transcription regulation</keyword>
<dbReference type="Gene3D" id="2.170.150.80">
    <property type="entry name" value="NAC domain"/>
    <property type="match status" value="1"/>
</dbReference>
<dbReference type="PROSITE" id="PS51005">
    <property type="entry name" value="NAC"/>
    <property type="match status" value="1"/>
</dbReference>
<keyword evidence="2" id="KW-0238">DNA-binding</keyword>
<dbReference type="GO" id="GO:0003677">
    <property type="term" value="F:DNA binding"/>
    <property type="evidence" value="ECO:0007669"/>
    <property type="project" value="UniProtKB-KW"/>
</dbReference>
<evidence type="ECO:0000313" key="7">
    <source>
        <dbReference type="Proteomes" id="UP000187203"/>
    </source>
</evidence>
<dbReference type="Pfam" id="PF02365">
    <property type="entry name" value="NAM"/>
    <property type="match status" value="1"/>
</dbReference>
<evidence type="ECO:0000313" key="6">
    <source>
        <dbReference type="EMBL" id="OMO83461.1"/>
    </source>
</evidence>
<sequence length="165" mass="18834">MRCSTIISPELALPGFRFHPTDEELVEYYLKETALGKGNITLHSHINIIGFLNIYNHPPWDLPAMAMIGEREWYFFVARDKRNGKPNRTTDKGYWKATGSDRHIRCLHQPKSLVGLRKTLVFYTGKAPKGRRTDWVMNEYTLISTSSININPQKGNIIESLGANG</sequence>
<dbReference type="PANTHER" id="PTHR31744">
    <property type="entry name" value="PROTEIN CUP-SHAPED COTYLEDON 2-RELATED"/>
    <property type="match status" value="1"/>
</dbReference>
<evidence type="ECO:0000259" key="5">
    <source>
        <dbReference type="PROSITE" id="PS51005"/>
    </source>
</evidence>
<comment type="caution">
    <text evidence="6">The sequence shown here is derived from an EMBL/GenBank/DDBJ whole genome shotgun (WGS) entry which is preliminary data.</text>
</comment>
<dbReference type="EMBL" id="AWUE01017978">
    <property type="protein sequence ID" value="OMO83461.1"/>
    <property type="molecule type" value="Genomic_DNA"/>
</dbReference>
<keyword evidence="7" id="KW-1185">Reference proteome</keyword>
<keyword evidence="4" id="KW-0539">Nucleus</keyword>
<accession>A0A1R3ILP3</accession>
<reference evidence="7" key="1">
    <citation type="submission" date="2013-09" db="EMBL/GenBank/DDBJ databases">
        <title>Corchorus olitorius genome sequencing.</title>
        <authorList>
            <person name="Alam M."/>
            <person name="Haque M.S."/>
            <person name="Islam M.S."/>
            <person name="Emdad E.M."/>
            <person name="Islam M.M."/>
            <person name="Ahmed B."/>
            <person name="Halim A."/>
            <person name="Hossen Q.M.M."/>
            <person name="Hossain M.Z."/>
            <person name="Ahmed R."/>
            <person name="Khan M.M."/>
            <person name="Islam R."/>
            <person name="Rashid M.M."/>
            <person name="Khan S.A."/>
            <person name="Rahman M.S."/>
            <person name="Alam M."/>
            <person name="Yahiya A.S."/>
            <person name="Khan M.S."/>
            <person name="Azam M.S."/>
            <person name="Haque T."/>
            <person name="Lashkar M.Z.H."/>
            <person name="Akhand A.I."/>
            <person name="Morshed G."/>
            <person name="Roy S."/>
            <person name="Uddin K.S."/>
            <person name="Rabeya T."/>
            <person name="Hossain A.S."/>
            <person name="Chowdhury A."/>
            <person name="Snigdha A.R."/>
            <person name="Mortoza M.S."/>
            <person name="Matin S.A."/>
            <person name="Hoque S.M.E."/>
            <person name="Islam M.K."/>
            <person name="Roy D.K."/>
            <person name="Haider R."/>
            <person name="Moosa M.M."/>
            <person name="Elias S.M."/>
            <person name="Hasan A.M."/>
            <person name="Jahan S."/>
            <person name="Shafiuddin M."/>
            <person name="Mahmood N."/>
            <person name="Shommy N.S."/>
        </authorList>
    </citation>
    <scope>NUCLEOTIDE SEQUENCE [LARGE SCALE GENOMIC DNA]</scope>
    <source>
        <strain evidence="7">cv. O-4</strain>
    </source>
</reference>
<dbReference type="Proteomes" id="UP000187203">
    <property type="component" value="Unassembled WGS sequence"/>
</dbReference>
<dbReference type="InterPro" id="IPR036093">
    <property type="entry name" value="NAC_dom_sf"/>
</dbReference>